<evidence type="ECO:0000256" key="4">
    <source>
        <dbReference type="ARBA" id="ARBA00022692"/>
    </source>
</evidence>
<evidence type="ECO:0000313" key="13">
    <source>
        <dbReference type="Proteomes" id="UP001431532"/>
    </source>
</evidence>
<keyword evidence="4 8" id="KW-0812">Transmembrane</keyword>
<feature type="domain" description="Mechanosensitive ion channel transmembrane helices 2/3" evidence="11">
    <location>
        <begin position="140"/>
        <end position="180"/>
    </location>
</feature>
<dbReference type="Gene3D" id="3.30.70.100">
    <property type="match status" value="1"/>
</dbReference>
<evidence type="ECO:0000256" key="1">
    <source>
        <dbReference type="ARBA" id="ARBA00004651"/>
    </source>
</evidence>
<evidence type="ECO:0000256" key="6">
    <source>
        <dbReference type="ARBA" id="ARBA00023136"/>
    </source>
</evidence>
<keyword evidence="3" id="KW-1003">Cell membrane</keyword>
<reference evidence="12" key="1">
    <citation type="submission" date="2023-05" db="EMBL/GenBank/DDBJ databases">
        <title>Mariniplasma microaerophilum sp. nov., a novel anaerobic mollicute isolated from terrestrial mud volcano, Taman Peninsula, Russia.</title>
        <authorList>
            <person name="Khomyakova M.A."/>
            <person name="Merkel A.Y."/>
            <person name="Slobodkin A.I."/>
        </authorList>
    </citation>
    <scope>NUCLEOTIDE SEQUENCE</scope>
    <source>
        <strain evidence="12">M4Ah</strain>
    </source>
</reference>
<dbReference type="Gene3D" id="2.30.30.60">
    <property type="match status" value="1"/>
</dbReference>
<feature type="transmembrane region" description="Helical" evidence="8">
    <location>
        <begin position="132"/>
        <end position="155"/>
    </location>
</feature>
<evidence type="ECO:0000259" key="10">
    <source>
        <dbReference type="Pfam" id="PF21082"/>
    </source>
</evidence>
<name>A0AAW6U8U6_9MOLU</name>
<dbReference type="InterPro" id="IPR023408">
    <property type="entry name" value="MscS_beta-dom_sf"/>
</dbReference>
<dbReference type="InterPro" id="IPR011066">
    <property type="entry name" value="MscS_channel_C_sf"/>
</dbReference>
<dbReference type="SUPFAM" id="SSF82861">
    <property type="entry name" value="Mechanosensitive channel protein MscS (YggB), transmembrane region"/>
    <property type="match status" value="1"/>
</dbReference>
<dbReference type="PANTHER" id="PTHR30460">
    <property type="entry name" value="MODERATE CONDUCTANCE MECHANOSENSITIVE CHANNEL YBIO"/>
    <property type="match status" value="1"/>
</dbReference>
<feature type="domain" description="Mechanosensitive ion channel MscS" evidence="9">
    <location>
        <begin position="183"/>
        <end position="245"/>
    </location>
</feature>
<dbReference type="Pfam" id="PF00924">
    <property type="entry name" value="MS_channel_2nd"/>
    <property type="match status" value="1"/>
</dbReference>
<comment type="subcellular location">
    <subcellularLocation>
        <location evidence="1">Cell membrane</location>
        <topology evidence="1">Multi-pass membrane protein</topology>
    </subcellularLocation>
</comment>
<accession>A0AAW6U8U6</accession>
<dbReference type="SUPFAM" id="SSF50182">
    <property type="entry name" value="Sm-like ribonucleoproteins"/>
    <property type="match status" value="1"/>
</dbReference>
<evidence type="ECO:0000256" key="7">
    <source>
        <dbReference type="SAM" id="MobiDB-lite"/>
    </source>
</evidence>
<feature type="transmembrane region" description="Helical" evidence="8">
    <location>
        <begin position="12"/>
        <end position="34"/>
    </location>
</feature>
<evidence type="ECO:0000256" key="5">
    <source>
        <dbReference type="ARBA" id="ARBA00022989"/>
    </source>
</evidence>
<dbReference type="InterPro" id="IPR006685">
    <property type="entry name" value="MscS_channel_2nd"/>
</dbReference>
<dbReference type="SUPFAM" id="SSF82689">
    <property type="entry name" value="Mechanosensitive channel protein MscS (YggB), C-terminal domain"/>
    <property type="match status" value="1"/>
</dbReference>
<gene>
    <name evidence="12" type="ORF">QJ521_06165</name>
</gene>
<protein>
    <submittedName>
        <fullName evidence="12">Mechanosensitive ion channel family protein</fullName>
    </submittedName>
</protein>
<dbReference type="InterPro" id="IPR049142">
    <property type="entry name" value="MS_channel_1st"/>
</dbReference>
<dbReference type="InterPro" id="IPR045276">
    <property type="entry name" value="YbiO_bact"/>
</dbReference>
<proteinExistence type="inferred from homology"/>
<evidence type="ECO:0000256" key="8">
    <source>
        <dbReference type="SAM" id="Phobius"/>
    </source>
</evidence>
<evidence type="ECO:0000259" key="9">
    <source>
        <dbReference type="Pfam" id="PF00924"/>
    </source>
</evidence>
<keyword evidence="6 8" id="KW-0472">Membrane</keyword>
<feature type="transmembrane region" description="Helical" evidence="8">
    <location>
        <begin position="46"/>
        <end position="71"/>
    </location>
</feature>
<dbReference type="AlphaFoldDB" id="A0AAW6U8U6"/>
<dbReference type="Proteomes" id="UP001431532">
    <property type="component" value="Unassembled WGS sequence"/>
</dbReference>
<organism evidence="12 13">
    <name type="scientific">Peloplasma aerotolerans</name>
    <dbReference type="NCBI Taxonomy" id="3044389"/>
    <lineage>
        <taxon>Bacteria</taxon>
        <taxon>Bacillati</taxon>
        <taxon>Mycoplasmatota</taxon>
        <taxon>Mollicutes</taxon>
        <taxon>Acholeplasmatales</taxon>
        <taxon>Acholeplasmataceae</taxon>
        <taxon>Peloplasma</taxon>
    </lineage>
</organism>
<keyword evidence="5 8" id="KW-1133">Transmembrane helix</keyword>
<dbReference type="Gene3D" id="1.10.287.1260">
    <property type="match status" value="1"/>
</dbReference>
<feature type="region of interest" description="Disordered" evidence="7">
    <location>
        <begin position="348"/>
        <end position="380"/>
    </location>
</feature>
<evidence type="ECO:0000313" key="12">
    <source>
        <dbReference type="EMBL" id="MDI6453140.1"/>
    </source>
</evidence>
<feature type="domain" description="Mechanosensitive ion channel MscS C-terminal" evidence="10">
    <location>
        <begin position="252"/>
        <end position="336"/>
    </location>
</feature>
<dbReference type="GO" id="GO:0005886">
    <property type="term" value="C:plasma membrane"/>
    <property type="evidence" value="ECO:0007669"/>
    <property type="project" value="UniProtKB-SubCell"/>
</dbReference>
<dbReference type="RefSeq" id="WP_282839569.1">
    <property type="nucleotide sequence ID" value="NZ_JASCXW010000018.1"/>
</dbReference>
<dbReference type="PANTHER" id="PTHR30460:SF0">
    <property type="entry name" value="MODERATE CONDUCTANCE MECHANOSENSITIVE CHANNEL YBIO"/>
    <property type="match status" value="1"/>
</dbReference>
<feature type="transmembrane region" description="Helical" evidence="8">
    <location>
        <begin position="91"/>
        <end position="111"/>
    </location>
</feature>
<dbReference type="Pfam" id="PF21088">
    <property type="entry name" value="MS_channel_1st"/>
    <property type="match status" value="1"/>
</dbReference>
<evidence type="ECO:0000256" key="3">
    <source>
        <dbReference type="ARBA" id="ARBA00022475"/>
    </source>
</evidence>
<dbReference type="InterPro" id="IPR049278">
    <property type="entry name" value="MS_channel_C"/>
</dbReference>
<dbReference type="InterPro" id="IPR010920">
    <property type="entry name" value="LSM_dom_sf"/>
</dbReference>
<comment type="similarity">
    <text evidence="2">Belongs to the MscS (TC 1.A.23) family.</text>
</comment>
<evidence type="ECO:0000256" key="2">
    <source>
        <dbReference type="ARBA" id="ARBA00008017"/>
    </source>
</evidence>
<evidence type="ECO:0000259" key="11">
    <source>
        <dbReference type="Pfam" id="PF21088"/>
    </source>
</evidence>
<keyword evidence="13" id="KW-1185">Reference proteome</keyword>
<dbReference type="Pfam" id="PF21082">
    <property type="entry name" value="MS_channel_3rd"/>
    <property type="match status" value="1"/>
</dbReference>
<comment type="caution">
    <text evidence="12">The sequence shown here is derived from an EMBL/GenBank/DDBJ whole genome shotgun (WGS) entry which is preliminary data.</text>
</comment>
<feature type="compositionally biased region" description="Polar residues" evidence="7">
    <location>
        <begin position="360"/>
        <end position="380"/>
    </location>
</feature>
<dbReference type="EMBL" id="JASCXW010000018">
    <property type="protein sequence ID" value="MDI6453140.1"/>
    <property type="molecule type" value="Genomic_DNA"/>
</dbReference>
<dbReference type="InterPro" id="IPR011014">
    <property type="entry name" value="MscS_channel_TM-2"/>
</dbReference>
<sequence length="380" mass="42286">MNLTLFLNGVAINSMLTAAIVVGIVCLLIVERIILKKLEDIIKKWIVILVFLFSFALLIAGTFAILLIWGVEIMQYLQDSWYSIVTTLMNSVGKLVSSAIIIFISLLILKFSKMAFRTVGTKPGPMQRRKRTIAKVSTSIIKYLVGVITILIVLSVWGINVAPALAGLGIMGLVIGLGAQKFIHDLISGFFIVFEHHFDVGDVIEVQGFKGEVTSIGLKTTKLRNWKGDVKILSNGEISNLLNYSINPSTAVVEFGIAYQENMQQTIDLLNEELPKLRKDLPDIIEDPKVVGVINLNSSSVDMRVVAKTLNEKHYAVERELRKQIKIILDNNNIEIPFPQVVVNQPTVRPKTTKKKSQEIDSQSIEDGNVESQFPEKVNT</sequence>
<dbReference type="GO" id="GO:0008381">
    <property type="term" value="F:mechanosensitive monoatomic ion channel activity"/>
    <property type="evidence" value="ECO:0007669"/>
    <property type="project" value="InterPro"/>
</dbReference>